<protein>
    <recommendedName>
        <fullName evidence="1">Protein AF-9 homolog</fullName>
    </recommendedName>
</protein>
<dbReference type="PANTHER" id="PTHR47573:SF1">
    <property type="entry name" value="PROTEIN AF-9 HOMOLOG"/>
    <property type="match status" value="1"/>
</dbReference>
<dbReference type="InterPro" id="IPR038704">
    <property type="entry name" value="YEAST_sf"/>
</dbReference>
<evidence type="ECO:0000313" key="8">
    <source>
        <dbReference type="EMBL" id="RDW81223.1"/>
    </source>
</evidence>
<proteinExistence type="predicted"/>
<dbReference type="CDD" id="cd16908">
    <property type="entry name" value="YEATS_Yaf9_like"/>
    <property type="match status" value="1"/>
</dbReference>
<accession>A0A3D8S4J0</accession>
<sequence length="274" mass="31509">MPSATGTKRVRVSIQRNQRREPRLTQKPSGSLNLSTICAVFGSEAQPFDPATKPSDVSSDHTHQWRVYVRGVNGEDISYWIKKVQFKLHETYVQNVRTIEHPPYEVTETGWGEFEIQIKIYFVPESMEKPQTLWHPLKLHPYGPDAEGKKERREVVVSQNYEEAVFNEPVEQFYEYLTGGSGAQQPHKGKSGKNAKSAQQQRGNGRTAEIPYNETPDNPYSRTAENKELDRLAEATKTVEQLIKDEKERLIAREKRLAELRESEKVTTQPTKKR</sequence>
<feature type="compositionally biased region" description="Polar residues" evidence="6">
    <location>
        <begin position="194"/>
        <end position="204"/>
    </location>
</feature>
<evidence type="ECO:0000256" key="6">
    <source>
        <dbReference type="SAM" id="MobiDB-lite"/>
    </source>
</evidence>
<feature type="domain" description="YEATS" evidence="7">
    <location>
        <begin position="29"/>
        <end position="180"/>
    </location>
</feature>
<dbReference type="GeneID" id="38115150"/>
<feature type="region of interest" description="Disordered" evidence="6">
    <location>
        <begin position="1"/>
        <end position="30"/>
    </location>
</feature>
<dbReference type="GO" id="GO:0006355">
    <property type="term" value="P:regulation of DNA-templated transcription"/>
    <property type="evidence" value="ECO:0007669"/>
    <property type="project" value="InterPro"/>
</dbReference>
<evidence type="ECO:0000256" key="3">
    <source>
        <dbReference type="ARBA" id="ARBA00023163"/>
    </source>
</evidence>
<dbReference type="AlphaFoldDB" id="A0A3D8S4J0"/>
<dbReference type="InterPro" id="IPR005033">
    <property type="entry name" value="YEATS"/>
</dbReference>
<keyword evidence="3" id="KW-0804">Transcription</keyword>
<dbReference type="InterPro" id="IPR055129">
    <property type="entry name" value="YEATS_dom"/>
</dbReference>
<dbReference type="STRING" id="1810919.A0A3D8S4J0"/>
<dbReference type="Proteomes" id="UP000256690">
    <property type="component" value="Unassembled WGS sequence"/>
</dbReference>
<organism evidence="8 9">
    <name type="scientific">Aspergillus mulundensis</name>
    <dbReference type="NCBI Taxonomy" id="1810919"/>
    <lineage>
        <taxon>Eukaryota</taxon>
        <taxon>Fungi</taxon>
        <taxon>Dikarya</taxon>
        <taxon>Ascomycota</taxon>
        <taxon>Pezizomycotina</taxon>
        <taxon>Eurotiomycetes</taxon>
        <taxon>Eurotiomycetidae</taxon>
        <taxon>Eurotiales</taxon>
        <taxon>Aspergillaceae</taxon>
        <taxon>Aspergillus</taxon>
        <taxon>Aspergillus subgen. Nidulantes</taxon>
    </lineage>
</organism>
<keyword evidence="9" id="KW-1185">Reference proteome</keyword>
<evidence type="ECO:0000256" key="5">
    <source>
        <dbReference type="PROSITE-ProRule" id="PRU00376"/>
    </source>
</evidence>
<dbReference type="PROSITE" id="PS51037">
    <property type="entry name" value="YEATS"/>
    <property type="match status" value="1"/>
</dbReference>
<keyword evidence="4 5" id="KW-0539">Nucleus</keyword>
<gene>
    <name evidence="8" type="ORF">DSM5745_04780</name>
</gene>
<evidence type="ECO:0000256" key="4">
    <source>
        <dbReference type="ARBA" id="ARBA00023242"/>
    </source>
</evidence>
<dbReference type="OrthoDB" id="16041at2759"/>
<dbReference type="PANTHER" id="PTHR47573">
    <property type="entry name" value="PROTEIN AF-9 HOMOLOG"/>
    <property type="match status" value="1"/>
</dbReference>
<evidence type="ECO:0000259" key="7">
    <source>
        <dbReference type="PROSITE" id="PS51037"/>
    </source>
</evidence>
<name>A0A3D8S4J0_9EURO</name>
<keyword evidence="2" id="KW-0805">Transcription regulation</keyword>
<dbReference type="EMBL" id="PVWQ01000005">
    <property type="protein sequence ID" value="RDW81223.1"/>
    <property type="molecule type" value="Genomic_DNA"/>
</dbReference>
<dbReference type="GO" id="GO:0005634">
    <property type="term" value="C:nucleus"/>
    <property type="evidence" value="ECO:0007669"/>
    <property type="project" value="UniProtKB-SubCell"/>
</dbReference>
<dbReference type="RefSeq" id="XP_026604276.1">
    <property type="nucleotide sequence ID" value="XM_026746796.1"/>
</dbReference>
<comment type="subcellular location">
    <subcellularLocation>
        <location evidence="5">Nucleus</location>
    </subcellularLocation>
</comment>
<reference evidence="8 9" key="1">
    <citation type="journal article" date="2018" name="IMA Fungus">
        <title>IMA Genome-F 9: Draft genome sequence of Annulohypoxylon stygium, Aspergillus mulundensis, Berkeleyomyces basicola (syn. Thielaviopsis basicola), Ceratocystis smalleyi, two Cercospora beticola strains, Coleophoma cylindrospora, Fusarium fracticaudum, Phialophora cf. hyalina, and Morchella septimelata.</title>
        <authorList>
            <person name="Wingfield B.D."/>
            <person name="Bills G.F."/>
            <person name="Dong Y."/>
            <person name="Huang W."/>
            <person name="Nel W.J."/>
            <person name="Swalarsk-Parry B.S."/>
            <person name="Vaghefi N."/>
            <person name="Wilken P.M."/>
            <person name="An Z."/>
            <person name="de Beer Z.W."/>
            <person name="De Vos L."/>
            <person name="Chen L."/>
            <person name="Duong T.A."/>
            <person name="Gao Y."/>
            <person name="Hammerbacher A."/>
            <person name="Kikkert J.R."/>
            <person name="Li Y."/>
            <person name="Li H."/>
            <person name="Li K."/>
            <person name="Li Q."/>
            <person name="Liu X."/>
            <person name="Ma X."/>
            <person name="Naidoo K."/>
            <person name="Pethybridge S.J."/>
            <person name="Sun J."/>
            <person name="Steenkamp E.T."/>
            <person name="van der Nest M.A."/>
            <person name="van Wyk S."/>
            <person name="Wingfield M.J."/>
            <person name="Xiong C."/>
            <person name="Yue Q."/>
            <person name="Zhang X."/>
        </authorList>
    </citation>
    <scope>NUCLEOTIDE SEQUENCE [LARGE SCALE GENOMIC DNA]</scope>
    <source>
        <strain evidence="8 9">DSM 5745</strain>
    </source>
</reference>
<evidence type="ECO:0000256" key="2">
    <source>
        <dbReference type="ARBA" id="ARBA00023015"/>
    </source>
</evidence>
<dbReference type="GO" id="GO:0000785">
    <property type="term" value="C:chromatin"/>
    <property type="evidence" value="ECO:0007669"/>
    <property type="project" value="UniProtKB-ARBA"/>
</dbReference>
<evidence type="ECO:0000313" key="9">
    <source>
        <dbReference type="Proteomes" id="UP000256690"/>
    </source>
</evidence>
<evidence type="ECO:0000256" key="1">
    <source>
        <dbReference type="ARBA" id="ARBA00022408"/>
    </source>
</evidence>
<feature type="region of interest" description="Disordered" evidence="6">
    <location>
        <begin position="179"/>
        <end position="232"/>
    </location>
</feature>
<dbReference type="Pfam" id="PF03366">
    <property type="entry name" value="YEATS"/>
    <property type="match status" value="1"/>
</dbReference>
<dbReference type="Gene3D" id="2.60.40.1970">
    <property type="entry name" value="YEATS domain"/>
    <property type="match status" value="1"/>
</dbReference>
<comment type="caution">
    <text evidence="8">The sequence shown here is derived from an EMBL/GenBank/DDBJ whole genome shotgun (WGS) entry which is preliminary data.</text>
</comment>